<sequence>MVTLTINGQSVSVSRKSTIIEAAAKLGIEIPALCYDENLEPVGACRLCVVDVQGARGLLTACSTPVAEGMVVETETERVIDARRGVLRLLLDNHPNDCLTCEKAGSCLLQKYSYKYDVKFDASAKGARRAGLLDDSNPYIMRDDSKCILCGKCVRICGQVSERSVLAFSGRGFDTKVVFDGDASIAESKCVSCLRCVSVCPTGALIDARATGSYRPWEVQTVAVKCKQCDSGCDFDLLKRNGETVAIKPQPPTSGRPLCLKGRLATELEYISSDKLKSPQIKENGSFKICRWSEALGLDNTLSKIIDFENKAGESGK</sequence>
<dbReference type="Pfam" id="PF04879">
    <property type="entry name" value="Molybdop_Fe4S4"/>
    <property type="match status" value="1"/>
</dbReference>
<dbReference type="PROSITE" id="PS00641">
    <property type="entry name" value="COMPLEX1_75K_1"/>
    <property type="match status" value="1"/>
</dbReference>
<evidence type="ECO:0000256" key="8">
    <source>
        <dbReference type="ARBA" id="ARBA00023002"/>
    </source>
</evidence>
<keyword evidence="8" id="KW-0560">Oxidoreductase</keyword>
<keyword evidence="5" id="KW-0001">2Fe-2S</keyword>
<keyword evidence="6" id="KW-0479">Metal-binding</keyword>
<keyword evidence="4" id="KW-0004">4Fe-4S</keyword>
<dbReference type="PROSITE" id="PS00198">
    <property type="entry name" value="4FE4S_FER_1"/>
    <property type="match status" value="1"/>
</dbReference>
<dbReference type="PANTHER" id="PTHR24960">
    <property type="entry name" value="PHOTOSYSTEM I IRON-SULFUR CENTER-RELATED"/>
    <property type="match status" value="1"/>
</dbReference>
<name>Q93SF1_PEPAC</name>
<feature type="domain" description="4Fe-4S ferredoxin-type" evidence="12">
    <location>
        <begin position="138"/>
        <end position="157"/>
    </location>
</feature>
<dbReference type="Pfam" id="PF13510">
    <property type="entry name" value="Fer2_4"/>
    <property type="match status" value="1"/>
</dbReference>
<dbReference type="InterPro" id="IPR050157">
    <property type="entry name" value="PSI_iron-sulfur_center"/>
</dbReference>
<dbReference type="SUPFAM" id="SSF53706">
    <property type="entry name" value="Formate dehydrogenase/DMSO reductase, domains 1-3"/>
    <property type="match status" value="1"/>
</dbReference>
<accession>Q93SF1</accession>
<comment type="function">
    <text evidence="2">Ferredoxins are iron-sulfur proteins that transfer electrons in a wide variety of metabolic reactions.</text>
</comment>
<dbReference type="Pfam" id="PF12838">
    <property type="entry name" value="Fer4_7"/>
    <property type="match status" value="1"/>
</dbReference>
<evidence type="ECO:0000256" key="10">
    <source>
        <dbReference type="ARBA" id="ARBA00023014"/>
    </source>
</evidence>
<dbReference type="InterPro" id="IPR036010">
    <property type="entry name" value="2Fe-2S_ferredoxin-like_sf"/>
</dbReference>
<evidence type="ECO:0000256" key="2">
    <source>
        <dbReference type="ARBA" id="ARBA00003532"/>
    </source>
</evidence>
<dbReference type="InterPro" id="IPR017900">
    <property type="entry name" value="4Fe4S_Fe_S_CS"/>
</dbReference>
<comment type="cofactor">
    <cofactor evidence="1">
        <name>[4Fe-4S] cluster</name>
        <dbReference type="ChEBI" id="CHEBI:49883"/>
    </cofactor>
</comment>
<dbReference type="EMBL" id="AJ312125">
    <property type="protein sequence ID" value="CAC39238.1"/>
    <property type="molecule type" value="Genomic_DNA"/>
</dbReference>
<proteinExistence type="predicted"/>
<dbReference type="PROSITE" id="PS51379">
    <property type="entry name" value="4FE4S_FER_2"/>
    <property type="match status" value="2"/>
</dbReference>
<dbReference type="PROSITE" id="PS51839">
    <property type="entry name" value="4FE4S_HC3"/>
    <property type="match status" value="1"/>
</dbReference>
<dbReference type="GO" id="GO:0051539">
    <property type="term" value="F:4 iron, 4 sulfur cluster binding"/>
    <property type="evidence" value="ECO:0007669"/>
    <property type="project" value="UniProtKB-KW"/>
</dbReference>
<reference evidence="14" key="1">
    <citation type="thesis" date="2000" institute="Department of Biologie" country="Institut fuer Mikrobiologie, Martin-Luther-University Halle, Halle, Germany">
        <authorList>
            <person name="Graentzdoerffer A."/>
        </authorList>
    </citation>
    <scope>NUCLEOTIDE SEQUENCE</scope>
    <source>
        <strain evidence="14">Al-2</strain>
    </source>
</reference>
<evidence type="ECO:0000259" key="13">
    <source>
        <dbReference type="PROSITE" id="PS51839"/>
    </source>
</evidence>
<dbReference type="PROSITE" id="PS51085">
    <property type="entry name" value="2FE2S_FER_2"/>
    <property type="match status" value="1"/>
</dbReference>
<keyword evidence="7" id="KW-0677">Repeat</keyword>
<dbReference type="InterPro" id="IPR006963">
    <property type="entry name" value="Mopterin_OxRdtase_4Fe-4S_dom"/>
</dbReference>
<evidence type="ECO:0000256" key="9">
    <source>
        <dbReference type="ARBA" id="ARBA00023004"/>
    </source>
</evidence>
<dbReference type="GO" id="GO:0051537">
    <property type="term" value="F:2 iron, 2 sulfur cluster binding"/>
    <property type="evidence" value="ECO:0007669"/>
    <property type="project" value="UniProtKB-KW"/>
</dbReference>
<dbReference type="GO" id="GO:0008137">
    <property type="term" value="F:NADH dehydrogenase (ubiquinone) activity"/>
    <property type="evidence" value="ECO:0007669"/>
    <property type="project" value="InterPro"/>
</dbReference>
<evidence type="ECO:0000256" key="5">
    <source>
        <dbReference type="ARBA" id="ARBA00022714"/>
    </source>
</evidence>
<dbReference type="GO" id="GO:0046872">
    <property type="term" value="F:metal ion binding"/>
    <property type="evidence" value="ECO:0007669"/>
    <property type="project" value="UniProtKB-KW"/>
</dbReference>
<dbReference type="InterPro" id="IPR019574">
    <property type="entry name" value="NADH_UbQ_OxRdtase_Gsu_4Fe4S-bd"/>
</dbReference>
<dbReference type="PANTHER" id="PTHR24960:SF84">
    <property type="entry name" value="HYDROGENASE SUBUNIT"/>
    <property type="match status" value="1"/>
</dbReference>
<dbReference type="Pfam" id="PF10588">
    <property type="entry name" value="NADH-G_4Fe-4S_3"/>
    <property type="match status" value="1"/>
</dbReference>
<reference evidence="14" key="2">
    <citation type="journal article" date="2003" name="Arch. Microbiol.">
        <title>Molecular and biochemical characterization of two tungsten- and selenium-containing formate dehydrogenases from Eubacterium acidaminophilum that are associated with components of an iron-only hydrogenase.</title>
        <authorList>
            <person name="Graentzdoerffer A."/>
            <person name="Rauh D."/>
            <person name="Pich A."/>
            <person name="Andreesen J.R."/>
        </authorList>
    </citation>
    <scope>NUCLEOTIDE SEQUENCE</scope>
    <source>
        <strain evidence="14">Al-2</strain>
    </source>
</reference>
<dbReference type="SUPFAM" id="SSF54292">
    <property type="entry name" value="2Fe-2S ferredoxin-like"/>
    <property type="match status" value="1"/>
</dbReference>
<dbReference type="GO" id="GO:0042773">
    <property type="term" value="P:ATP synthesis coupled electron transport"/>
    <property type="evidence" value="ECO:0007669"/>
    <property type="project" value="InterPro"/>
</dbReference>
<protein>
    <recommendedName>
        <fullName evidence="3">Ferredoxin</fullName>
    </recommendedName>
</protein>
<dbReference type="InterPro" id="IPR001041">
    <property type="entry name" value="2Fe-2S_ferredoxin-type"/>
</dbReference>
<dbReference type="CDD" id="cd00207">
    <property type="entry name" value="fer2"/>
    <property type="match status" value="1"/>
</dbReference>
<evidence type="ECO:0000259" key="12">
    <source>
        <dbReference type="PROSITE" id="PS51379"/>
    </source>
</evidence>
<evidence type="ECO:0000259" key="11">
    <source>
        <dbReference type="PROSITE" id="PS51085"/>
    </source>
</evidence>
<dbReference type="InterPro" id="IPR000283">
    <property type="entry name" value="NADH_UbQ_OxRdtase_75kDa_su_CS"/>
</dbReference>
<feature type="domain" description="2Fe-2S ferredoxin-type" evidence="11">
    <location>
        <begin position="1"/>
        <end position="78"/>
    </location>
</feature>
<evidence type="ECO:0000256" key="4">
    <source>
        <dbReference type="ARBA" id="ARBA00022485"/>
    </source>
</evidence>
<feature type="domain" description="4Fe-4S ferredoxin-type" evidence="12">
    <location>
        <begin position="181"/>
        <end position="211"/>
    </location>
</feature>
<dbReference type="SUPFAM" id="SSF54862">
    <property type="entry name" value="4Fe-4S ferredoxins"/>
    <property type="match status" value="1"/>
</dbReference>
<keyword evidence="10" id="KW-0411">Iron-sulfur</keyword>
<evidence type="ECO:0000256" key="1">
    <source>
        <dbReference type="ARBA" id="ARBA00001966"/>
    </source>
</evidence>
<keyword evidence="9" id="KW-0408">Iron</keyword>
<evidence type="ECO:0000313" key="14">
    <source>
        <dbReference type="EMBL" id="CAC39238.1"/>
    </source>
</evidence>
<dbReference type="AlphaFoldDB" id="Q93SF1"/>
<organism evidence="14">
    <name type="scientific">Peptoclostridium acidaminophilum</name>
    <name type="common">Eubacterium acidaminophilum</name>
    <dbReference type="NCBI Taxonomy" id="1731"/>
    <lineage>
        <taxon>Bacteria</taxon>
        <taxon>Bacillati</taxon>
        <taxon>Bacillota</taxon>
        <taxon>Clostridia</taxon>
        <taxon>Peptostreptococcales</taxon>
        <taxon>Peptoclostridiaceae</taxon>
        <taxon>Peptoclostridium</taxon>
    </lineage>
</organism>
<dbReference type="InterPro" id="IPR017896">
    <property type="entry name" value="4Fe4S_Fe-S-bd"/>
</dbReference>
<dbReference type="Gene3D" id="3.10.20.740">
    <property type="match status" value="1"/>
</dbReference>
<dbReference type="FunFam" id="3.30.70.20:FF:000035">
    <property type="entry name" value="Iron hydrogenase 1"/>
    <property type="match status" value="1"/>
</dbReference>
<evidence type="ECO:0000256" key="3">
    <source>
        <dbReference type="ARBA" id="ARBA00013529"/>
    </source>
</evidence>
<dbReference type="GO" id="GO:0016020">
    <property type="term" value="C:membrane"/>
    <property type="evidence" value="ECO:0007669"/>
    <property type="project" value="InterPro"/>
</dbReference>
<dbReference type="FunFam" id="3.10.20.740:FF:000005">
    <property type="entry name" value="NADH:ubiquinone oxidoreductase subunit"/>
    <property type="match status" value="1"/>
</dbReference>
<evidence type="ECO:0000256" key="6">
    <source>
        <dbReference type="ARBA" id="ARBA00022723"/>
    </source>
</evidence>
<dbReference type="GO" id="GO:0016491">
    <property type="term" value="F:oxidoreductase activity"/>
    <property type="evidence" value="ECO:0007669"/>
    <property type="project" value="UniProtKB-KW"/>
</dbReference>
<feature type="domain" description="4Fe-4S His(Cys)3-ligated-type" evidence="13">
    <location>
        <begin position="78"/>
        <end position="117"/>
    </location>
</feature>
<dbReference type="Gene3D" id="3.30.200.210">
    <property type="match status" value="1"/>
</dbReference>
<dbReference type="SMART" id="SM00929">
    <property type="entry name" value="NADH-G_4Fe-4S_3"/>
    <property type="match status" value="1"/>
</dbReference>
<dbReference type="Gene3D" id="3.30.70.20">
    <property type="match status" value="1"/>
</dbReference>
<evidence type="ECO:0000256" key="7">
    <source>
        <dbReference type="ARBA" id="ARBA00022737"/>
    </source>
</evidence>
<gene>
    <name evidence="14" type="primary">fdhB-II</name>
</gene>